<reference evidence="2 3" key="1">
    <citation type="journal article" date="2011" name="J. Bacteriol.">
        <title>Genome sequence of the nonpathogenic Listeria monocytogenes serovar 4a strain M7.</title>
        <authorList>
            <person name="Chen J."/>
            <person name="Xia Y."/>
            <person name="Cheng C."/>
            <person name="Fang C."/>
            <person name="Shan Y."/>
            <person name="Jin G."/>
            <person name="Fang W."/>
        </authorList>
    </citation>
    <scope>NUCLEOTIDE SEQUENCE [LARGE SCALE GENOMIC DNA]</scope>
    <source>
        <strain evidence="2 3">M7</strain>
    </source>
</reference>
<feature type="domain" description="Metallo-beta-lactamase" evidence="1">
    <location>
        <begin position="25"/>
        <end position="230"/>
    </location>
</feature>
<dbReference type="GO" id="GO:0016787">
    <property type="term" value="F:hydrolase activity"/>
    <property type="evidence" value="ECO:0007669"/>
    <property type="project" value="UniProtKB-KW"/>
</dbReference>
<name>A0A0E0UTQ0_LISMM</name>
<evidence type="ECO:0000313" key="2">
    <source>
        <dbReference type="EMBL" id="AEH91330.1"/>
    </source>
</evidence>
<gene>
    <name evidence="2" type="primary">yycJ</name>
    <name evidence="2" type="ordered locus">LMM7_0324</name>
</gene>
<protein>
    <submittedName>
        <fullName evidence="2">Putative metal-dependent hydrolases of the beta-lactamase superfamily</fullName>
    </submittedName>
</protein>
<dbReference type="InterPro" id="IPR058121">
    <property type="entry name" value="WalJ/YycJ"/>
</dbReference>
<dbReference type="RefSeq" id="WP_003729142.1">
    <property type="nucleotide sequence ID" value="NC_017537.1"/>
</dbReference>
<dbReference type="PANTHER" id="PTHR47619">
    <property type="entry name" value="METALLO-HYDROLASE YYCJ-RELATED"/>
    <property type="match status" value="1"/>
</dbReference>
<dbReference type="EMBL" id="CP002816">
    <property type="protein sequence ID" value="AEH91330.1"/>
    <property type="molecule type" value="Genomic_DNA"/>
</dbReference>
<dbReference type="HOGENOM" id="CLU_073253_0_0_9"/>
<evidence type="ECO:0000313" key="3">
    <source>
        <dbReference type="Proteomes" id="UP000000486"/>
    </source>
</evidence>
<keyword evidence="2" id="KW-0378">Hydrolase</keyword>
<dbReference type="InterPro" id="IPR036866">
    <property type="entry name" value="RibonucZ/Hydroxyglut_hydro"/>
</dbReference>
<organism evidence="2 3">
    <name type="scientific">Listeria monocytogenes serotype 4a (strain M7)</name>
    <dbReference type="NCBI Taxonomy" id="1030009"/>
    <lineage>
        <taxon>Bacteria</taxon>
        <taxon>Bacillati</taxon>
        <taxon>Bacillota</taxon>
        <taxon>Bacilli</taxon>
        <taxon>Bacillales</taxon>
        <taxon>Listeriaceae</taxon>
        <taxon>Listeria</taxon>
    </lineage>
</organism>
<dbReference type="Proteomes" id="UP000000486">
    <property type="component" value="Chromosome"/>
</dbReference>
<proteinExistence type="predicted"/>
<dbReference type="KEGG" id="lmq:LMM7_0324"/>
<accession>A0A0E0UTQ0</accession>
<dbReference type="InterPro" id="IPR001279">
    <property type="entry name" value="Metallo-B-lactamas"/>
</dbReference>
<dbReference type="SUPFAM" id="SSF56281">
    <property type="entry name" value="Metallo-hydrolase/oxidoreductase"/>
    <property type="match status" value="1"/>
</dbReference>
<evidence type="ECO:0000259" key="1">
    <source>
        <dbReference type="SMART" id="SM00849"/>
    </source>
</evidence>
<dbReference type="InterPro" id="IPR052533">
    <property type="entry name" value="WalJ/YycJ-like"/>
</dbReference>
<sequence length="276" mass="30808">MFANKILTEKDTDQIRFSILASGSSGNATLVETGDQKILIDCGLSGKKMEGLFAQVGRDMNDLDAILITHEHSDHIKGLGVLARKYKLPIYANAKTWKAMDNMIGEVSSDQKFQFDMETVKSFGSMQVESFGVSHDAIEPMFYIFHKGNKKFVMITDTGYVSDRMKGHIAGADAYLFESNHDVEMLRMGRYPWNVKRRILGDEGHVSNEDAAIAMSEVITDQTKRIYLGHLSKDNNMKELARMSVTQTLMAEGIDVGGKLEIFDTDPDNATSIFTI</sequence>
<dbReference type="Pfam" id="PF12706">
    <property type="entry name" value="Lactamase_B_2"/>
    <property type="match status" value="1"/>
</dbReference>
<dbReference type="CDD" id="cd07733">
    <property type="entry name" value="YycJ-like_MBL-fold"/>
    <property type="match status" value="1"/>
</dbReference>
<dbReference type="PANTHER" id="PTHR47619:SF1">
    <property type="entry name" value="EXODEOXYRIBONUCLEASE WALJ"/>
    <property type="match status" value="1"/>
</dbReference>
<dbReference type="AlphaFoldDB" id="A0A0E0UTQ0"/>
<dbReference type="PATRIC" id="fig|1030009.3.peg.317"/>
<dbReference type="SMART" id="SM00849">
    <property type="entry name" value="Lactamase_B"/>
    <property type="match status" value="1"/>
</dbReference>
<dbReference type="Gene3D" id="3.60.15.10">
    <property type="entry name" value="Ribonuclease Z/Hydroxyacylglutathione hydrolase-like"/>
    <property type="match status" value="1"/>
</dbReference>